<organism evidence="1 2">
    <name type="scientific">Brassica carinata</name>
    <name type="common">Ethiopian mustard</name>
    <name type="synonym">Abyssinian cabbage</name>
    <dbReference type="NCBI Taxonomy" id="52824"/>
    <lineage>
        <taxon>Eukaryota</taxon>
        <taxon>Viridiplantae</taxon>
        <taxon>Streptophyta</taxon>
        <taxon>Embryophyta</taxon>
        <taxon>Tracheophyta</taxon>
        <taxon>Spermatophyta</taxon>
        <taxon>Magnoliopsida</taxon>
        <taxon>eudicotyledons</taxon>
        <taxon>Gunneridae</taxon>
        <taxon>Pentapetalae</taxon>
        <taxon>rosids</taxon>
        <taxon>malvids</taxon>
        <taxon>Brassicales</taxon>
        <taxon>Brassicaceae</taxon>
        <taxon>Brassiceae</taxon>
        <taxon>Brassica</taxon>
    </lineage>
</organism>
<dbReference type="OrthoDB" id="1938430at2759"/>
<evidence type="ECO:0000313" key="1">
    <source>
        <dbReference type="EMBL" id="KAG2271852.1"/>
    </source>
</evidence>
<evidence type="ECO:0000313" key="2">
    <source>
        <dbReference type="Proteomes" id="UP000886595"/>
    </source>
</evidence>
<dbReference type="EMBL" id="JAAMPC010000013">
    <property type="protein sequence ID" value="KAG2271852.1"/>
    <property type="molecule type" value="Genomic_DNA"/>
</dbReference>
<dbReference type="AlphaFoldDB" id="A0A8X7QKL7"/>
<name>A0A8X7QKL7_BRACI</name>
<reference evidence="1 2" key="1">
    <citation type="submission" date="2020-02" db="EMBL/GenBank/DDBJ databases">
        <authorList>
            <person name="Ma Q."/>
            <person name="Huang Y."/>
            <person name="Song X."/>
            <person name="Pei D."/>
        </authorList>
    </citation>
    <scope>NUCLEOTIDE SEQUENCE [LARGE SCALE GENOMIC DNA]</scope>
    <source>
        <strain evidence="1">Sxm20200214</strain>
        <tissue evidence="1">Leaf</tissue>
    </source>
</reference>
<protein>
    <submittedName>
        <fullName evidence="1">Uncharacterized protein</fullName>
    </submittedName>
</protein>
<dbReference type="Proteomes" id="UP000886595">
    <property type="component" value="Unassembled WGS sequence"/>
</dbReference>
<accession>A0A8X7QKL7</accession>
<comment type="caution">
    <text evidence="1">The sequence shown here is derived from an EMBL/GenBank/DDBJ whole genome shotgun (WGS) entry which is preliminary data.</text>
</comment>
<proteinExistence type="predicted"/>
<keyword evidence="2" id="KW-1185">Reference proteome</keyword>
<gene>
    <name evidence="1" type="ORF">Bca52824_066407</name>
</gene>
<sequence length="88" mass="10167">MTLSSVGEEQLDLEEEQLFIRLIHQAALYLIWKERNKRVHSDERKPPGTLVAEVQQLIRLILDPIARRQVLQAGQDSVLATWLSFFVA</sequence>